<gene>
    <name evidence="2" type="ORF">BCR34DRAFT_601688</name>
</gene>
<protein>
    <submittedName>
        <fullName evidence="2">Uncharacterized protein</fullName>
    </submittedName>
</protein>
<name>A0A1Y1ZKZ3_9PLEO</name>
<keyword evidence="3" id="KW-1185">Reference proteome</keyword>
<evidence type="ECO:0000313" key="2">
    <source>
        <dbReference type="EMBL" id="ORY10931.1"/>
    </source>
</evidence>
<accession>A0A1Y1ZKZ3</accession>
<proteinExistence type="predicted"/>
<comment type="caution">
    <text evidence="2">The sequence shown here is derived from an EMBL/GenBank/DDBJ whole genome shotgun (WGS) entry which is preliminary data.</text>
</comment>
<evidence type="ECO:0000313" key="3">
    <source>
        <dbReference type="Proteomes" id="UP000193144"/>
    </source>
</evidence>
<organism evidence="2 3">
    <name type="scientific">Clohesyomyces aquaticus</name>
    <dbReference type="NCBI Taxonomy" id="1231657"/>
    <lineage>
        <taxon>Eukaryota</taxon>
        <taxon>Fungi</taxon>
        <taxon>Dikarya</taxon>
        <taxon>Ascomycota</taxon>
        <taxon>Pezizomycotina</taxon>
        <taxon>Dothideomycetes</taxon>
        <taxon>Pleosporomycetidae</taxon>
        <taxon>Pleosporales</taxon>
        <taxon>Lindgomycetaceae</taxon>
        <taxon>Clohesyomyces</taxon>
    </lineage>
</organism>
<dbReference type="Proteomes" id="UP000193144">
    <property type="component" value="Unassembled WGS sequence"/>
</dbReference>
<feature type="region of interest" description="Disordered" evidence="1">
    <location>
        <begin position="1"/>
        <end position="24"/>
    </location>
</feature>
<evidence type="ECO:0000256" key="1">
    <source>
        <dbReference type="SAM" id="MobiDB-lite"/>
    </source>
</evidence>
<dbReference type="EMBL" id="MCFA01000066">
    <property type="protein sequence ID" value="ORY10931.1"/>
    <property type="molecule type" value="Genomic_DNA"/>
</dbReference>
<dbReference type="AlphaFoldDB" id="A0A1Y1ZKZ3"/>
<reference evidence="2 3" key="1">
    <citation type="submission" date="2016-07" db="EMBL/GenBank/DDBJ databases">
        <title>Pervasive Adenine N6-methylation of Active Genes in Fungi.</title>
        <authorList>
            <consortium name="DOE Joint Genome Institute"/>
            <person name="Mondo S.J."/>
            <person name="Dannebaum R.O."/>
            <person name="Kuo R.C."/>
            <person name="Labutti K."/>
            <person name="Haridas S."/>
            <person name="Kuo A."/>
            <person name="Salamov A."/>
            <person name="Ahrendt S.R."/>
            <person name="Lipzen A."/>
            <person name="Sullivan W."/>
            <person name="Andreopoulos W.B."/>
            <person name="Clum A."/>
            <person name="Lindquist E."/>
            <person name="Daum C."/>
            <person name="Ramamoorthy G.K."/>
            <person name="Gryganskyi A."/>
            <person name="Culley D."/>
            <person name="Magnuson J.K."/>
            <person name="James T.Y."/>
            <person name="O'Malley M.A."/>
            <person name="Stajich J.E."/>
            <person name="Spatafora J.W."/>
            <person name="Visel A."/>
            <person name="Grigoriev I.V."/>
        </authorList>
    </citation>
    <scope>NUCLEOTIDE SEQUENCE [LARGE SCALE GENOMIC DNA]</scope>
    <source>
        <strain evidence="2 3">CBS 115471</strain>
    </source>
</reference>
<sequence>MRHQLKRGPWDDPDDDLDKPSVKKRPKLRPHQELLYGAICDGRLFSAKEMRDLAARAFKIAPEVKRSSASPWIFISKVTIPNLIQLKSIQKASRKSVQDQKINNLVVLTEVDLLNDPALGWELRKSRKTLNKNNVLARLSSRHRHQRAIFCD</sequence>